<dbReference type="GO" id="GO:0042121">
    <property type="term" value="P:alginic acid biosynthetic process"/>
    <property type="evidence" value="ECO:0007669"/>
    <property type="project" value="InterPro"/>
</dbReference>
<dbReference type="InterPro" id="IPR028362">
    <property type="entry name" value="AlgI"/>
</dbReference>
<feature type="transmembrane region" description="Helical" evidence="8">
    <location>
        <begin position="403"/>
        <end position="424"/>
    </location>
</feature>
<comment type="similarity">
    <text evidence="2 7">Belongs to the membrane-bound acyltransferase family.</text>
</comment>
<evidence type="ECO:0000256" key="7">
    <source>
        <dbReference type="PIRNR" id="PIRNR016636"/>
    </source>
</evidence>
<accession>A0AAE3GYE0</accession>
<keyword evidence="7" id="KW-0012">Acyltransferase</keyword>
<feature type="transmembrane region" description="Helical" evidence="8">
    <location>
        <begin position="356"/>
        <end position="375"/>
    </location>
</feature>
<comment type="caution">
    <text evidence="9">The sequence shown here is derived from an EMBL/GenBank/DDBJ whole genome shotgun (WGS) entry which is preliminary data.</text>
</comment>
<dbReference type="EMBL" id="RJUF01000002">
    <property type="protein sequence ID" value="MCP9761569.1"/>
    <property type="molecule type" value="Genomic_DNA"/>
</dbReference>
<keyword evidence="5 8" id="KW-1133">Transmembrane helix</keyword>
<dbReference type="InterPro" id="IPR051085">
    <property type="entry name" value="MB_O-acyltransferase"/>
</dbReference>
<dbReference type="GO" id="GO:0016746">
    <property type="term" value="F:acyltransferase activity"/>
    <property type="evidence" value="ECO:0007669"/>
    <property type="project" value="UniProtKB-KW"/>
</dbReference>
<evidence type="ECO:0000256" key="3">
    <source>
        <dbReference type="ARBA" id="ARBA00022475"/>
    </source>
</evidence>
<keyword evidence="10" id="KW-1185">Reference proteome</keyword>
<organism evidence="9 10">
    <name type="scientific">Lacihabitans soyangensis</name>
    <dbReference type="NCBI Taxonomy" id="869394"/>
    <lineage>
        <taxon>Bacteria</taxon>
        <taxon>Pseudomonadati</taxon>
        <taxon>Bacteroidota</taxon>
        <taxon>Cytophagia</taxon>
        <taxon>Cytophagales</taxon>
        <taxon>Leadbetterellaceae</taxon>
        <taxon>Lacihabitans</taxon>
    </lineage>
</organism>
<feature type="transmembrane region" description="Helical" evidence="8">
    <location>
        <begin position="324"/>
        <end position="344"/>
    </location>
</feature>
<dbReference type="InterPro" id="IPR004299">
    <property type="entry name" value="MBOAT_fam"/>
</dbReference>
<evidence type="ECO:0000256" key="4">
    <source>
        <dbReference type="ARBA" id="ARBA00022692"/>
    </source>
</evidence>
<gene>
    <name evidence="9" type="ORF">EGI31_01290</name>
</gene>
<proteinExistence type="inferred from homology"/>
<dbReference type="Pfam" id="PF03062">
    <property type="entry name" value="MBOAT"/>
    <property type="match status" value="1"/>
</dbReference>
<dbReference type="PANTHER" id="PTHR13285:SF18">
    <property type="entry name" value="PROTEIN-CYSTEINE N-PALMITOYLTRANSFERASE RASP"/>
    <property type="match status" value="1"/>
</dbReference>
<feature type="transmembrane region" description="Helical" evidence="8">
    <location>
        <begin position="75"/>
        <end position="93"/>
    </location>
</feature>
<dbReference type="PIRSF" id="PIRSF016636">
    <property type="entry name" value="AlgI_DltB"/>
    <property type="match status" value="1"/>
</dbReference>
<evidence type="ECO:0000256" key="8">
    <source>
        <dbReference type="SAM" id="Phobius"/>
    </source>
</evidence>
<keyword evidence="3 7" id="KW-1003">Cell membrane</keyword>
<dbReference type="Proteomes" id="UP001204144">
    <property type="component" value="Unassembled WGS sequence"/>
</dbReference>
<keyword evidence="7" id="KW-0808">Transferase</keyword>
<dbReference type="RefSeq" id="WP_255035308.1">
    <property type="nucleotide sequence ID" value="NZ_RJUF01000002.1"/>
</dbReference>
<evidence type="ECO:0000313" key="10">
    <source>
        <dbReference type="Proteomes" id="UP001204144"/>
    </source>
</evidence>
<evidence type="ECO:0000256" key="6">
    <source>
        <dbReference type="ARBA" id="ARBA00023136"/>
    </source>
</evidence>
<name>A0AAE3GYE0_9BACT</name>
<evidence type="ECO:0000313" key="9">
    <source>
        <dbReference type="EMBL" id="MCP9761569.1"/>
    </source>
</evidence>
<evidence type="ECO:0000256" key="2">
    <source>
        <dbReference type="ARBA" id="ARBA00010323"/>
    </source>
</evidence>
<dbReference type="InterPro" id="IPR024194">
    <property type="entry name" value="Ac/AlaTfrase_AlgI/DltB"/>
</dbReference>
<feature type="transmembrane region" description="Helical" evidence="8">
    <location>
        <begin position="223"/>
        <end position="240"/>
    </location>
</feature>
<sequence length="463" mass="54427">MLFNSLQFVFFYIVVTILYFSLRHRGRVWLLLLASSYFYLVFKPVYILILLVTIIVDYFAGIWISQSEGKKRKSLLILSLISNVGFLAFFKYWNFINKNISLALGLIGVENPFHDYPYDLPIGLSFHTFQAMSYTIEVYRRNQKPEKDFIVYSLYVMFYPQLVAGPIERPQNLLPQFHTYFKFDFEKLKSGLMLMAWGLFKKVVIADRLSIMVDYCYDNPTQFSGLTLLLATVFFTIQIYCDFSGYSDIAIGAARTMGYDLMLNFNAPYLSKSISEFWRRWHISLSTWFRDYLYIPLGGSRVSSGRLYVNYLIVFTVSGLWHGAAWTFIIWGALHGTYLVLAMIRDKYLPFKLPKNTFLSILFTFVLVMITWVFFRAKGLYNSKIILTKIFDFSSYDSFSMPFTTNEFVFCWILMIILFLKDIFVKEIETQNTALFYAKFVGLILVCYFFGIFSSNQFIYFQF</sequence>
<keyword evidence="4 8" id="KW-0812">Transmembrane</keyword>
<feature type="transmembrane region" description="Helical" evidence="8">
    <location>
        <begin position="436"/>
        <end position="460"/>
    </location>
</feature>
<dbReference type="GO" id="GO:0005886">
    <property type="term" value="C:plasma membrane"/>
    <property type="evidence" value="ECO:0007669"/>
    <property type="project" value="UniProtKB-SubCell"/>
</dbReference>
<feature type="transmembrane region" description="Helical" evidence="8">
    <location>
        <begin position="6"/>
        <end position="22"/>
    </location>
</feature>
<evidence type="ECO:0000256" key="5">
    <source>
        <dbReference type="ARBA" id="ARBA00022989"/>
    </source>
</evidence>
<reference evidence="9 10" key="1">
    <citation type="submission" date="2018-11" db="EMBL/GenBank/DDBJ databases">
        <title>Novel bacteria species description.</title>
        <authorList>
            <person name="Han J.-H."/>
        </authorList>
    </citation>
    <scope>NUCLEOTIDE SEQUENCE [LARGE SCALE GENOMIC DNA]</scope>
    <source>
        <strain evidence="9 10">KCTC23259</strain>
    </source>
</reference>
<comment type="subcellular location">
    <subcellularLocation>
        <location evidence="1">Cell membrane</location>
        <topology evidence="1">Multi-pass membrane protein</topology>
    </subcellularLocation>
</comment>
<dbReference type="AlphaFoldDB" id="A0AAE3GYE0"/>
<dbReference type="PIRSF" id="PIRSF500217">
    <property type="entry name" value="AlgI"/>
    <property type="match status" value="1"/>
</dbReference>
<feature type="transmembrane region" description="Helical" evidence="8">
    <location>
        <begin position="29"/>
        <end position="55"/>
    </location>
</feature>
<evidence type="ECO:0000256" key="1">
    <source>
        <dbReference type="ARBA" id="ARBA00004651"/>
    </source>
</evidence>
<protein>
    <submittedName>
        <fullName evidence="9">MBOAT family protein</fullName>
    </submittedName>
</protein>
<dbReference type="PANTHER" id="PTHR13285">
    <property type="entry name" value="ACYLTRANSFERASE"/>
    <property type="match status" value="1"/>
</dbReference>
<keyword evidence="6 7" id="KW-0472">Membrane</keyword>